<dbReference type="Proteomes" id="UP001348641">
    <property type="component" value="Unassembled WGS sequence"/>
</dbReference>
<gene>
    <name evidence="2" type="ORF">Q8A49_20745</name>
</gene>
<comment type="caution">
    <text evidence="2">The sequence shown here is derived from an EMBL/GenBank/DDBJ whole genome shotgun (WGS) entry which is preliminary data.</text>
</comment>
<dbReference type="CDD" id="cd00229">
    <property type="entry name" value="SGNH_hydrolase"/>
    <property type="match status" value="1"/>
</dbReference>
<protein>
    <submittedName>
        <fullName evidence="2">SGNH/GDSL hydrolase family protein</fullName>
    </submittedName>
</protein>
<dbReference type="Gene3D" id="3.40.50.1110">
    <property type="entry name" value="SGNH hydrolase"/>
    <property type="match status" value="1"/>
</dbReference>
<dbReference type="EMBL" id="JAUUCC010000057">
    <property type="protein sequence ID" value="MEE2052934.1"/>
    <property type="molecule type" value="Genomic_DNA"/>
</dbReference>
<dbReference type="InterPro" id="IPR036514">
    <property type="entry name" value="SGNH_hydro_sf"/>
</dbReference>
<evidence type="ECO:0000313" key="3">
    <source>
        <dbReference type="Proteomes" id="UP001348641"/>
    </source>
</evidence>
<proteinExistence type="predicted"/>
<keyword evidence="1" id="KW-0732">Signal</keyword>
<dbReference type="SUPFAM" id="SSF52266">
    <property type="entry name" value="SGNH hydrolase"/>
    <property type="match status" value="1"/>
</dbReference>
<name>A0ABU7KVA8_9ACTN</name>
<feature type="chain" id="PRO_5045137206" evidence="1">
    <location>
        <begin position="23"/>
        <end position="256"/>
    </location>
</feature>
<evidence type="ECO:0000256" key="1">
    <source>
        <dbReference type="SAM" id="SignalP"/>
    </source>
</evidence>
<feature type="signal peptide" evidence="1">
    <location>
        <begin position="1"/>
        <end position="22"/>
    </location>
</feature>
<keyword evidence="2" id="KW-0378">Hydrolase</keyword>
<evidence type="ECO:0000313" key="2">
    <source>
        <dbReference type="EMBL" id="MEE2052934.1"/>
    </source>
</evidence>
<sequence length="256" mass="27152">MNNALRALTAALPLVLLIAACSGSPGESVTPSATEPAVAPSGTSVSEVLLLGDSVAVGQSLPLATALQEVGVDFTSLASEGGGNVVGPFSEENWKTLPDEIGSASPDVVIYQLTTYDWGTREEQLDGYGRLLETVAGEGADLVFVTSPPIRPDDFYEPHMGDLERASEVAREVAEGSSGQATVLDATDVWGEEYLQEREGTPDRNPDGIHTCPQGAARFTAWLLVELAELYPGFTTPEPEAWAEGDWMEDHHFSAC</sequence>
<organism evidence="2 3">
    <name type="scientific">Nocardiopsis tropica</name>
    <dbReference type="NCBI Taxonomy" id="109330"/>
    <lineage>
        <taxon>Bacteria</taxon>
        <taxon>Bacillati</taxon>
        <taxon>Actinomycetota</taxon>
        <taxon>Actinomycetes</taxon>
        <taxon>Streptosporangiales</taxon>
        <taxon>Nocardiopsidaceae</taxon>
        <taxon>Nocardiopsis</taxon>
    </lineage>
</organism>
<dbReference type="PROSITE" id="PS51257">
    <property type="entry name" value="PROKAR_LIPOPROTEIN"/>
    <property type="match status" value="1"/>
</dbReference>
<reference evidence="2 3" key="1">
    <citation type="submission" date="2023-07" db="EMBL/GenBank/DDBJ databases">
        <authorList>
            <person name="Girao M."/>
            <person name="Carvalho M.F."/>
        </authorList>
    </citation>
    <scope>NUCLEOTIDE SEQUENCE [LARGE SCALE GENOMIC DNA]</scope>
    <source>
        <strain evidence="2 3">66/93</strain>
    </source>
</reference>
<dbReference type="GO" id="GO:0016787">
    <property type="term" value="F:hydrolase activity"/>
    <property type="evidence" value="ECO:0007669"/>
    <property type="project" value="UniProtKB-KW"/>
</dbReference>
<dbReference type="RefSeq" id="WP_330159921.1">
    <property type="nucleotide sequence ID" value="NZ_BAAAJA010000033.1"/>
</dbReference>
<accession>A0ABU7KVA8</accession>